<dbReference type="Pfam" id="PF02784">
    <property type="entry name" value="Orn_Arg_deC_N"/>
    <property type="match status" value="1"/>
</dbReference>
<feature type="active site" description="Proton donor" evidence="3">
    <location>
        <position position="324"/>
    </location>
</feature>
<dbReference type="RefSeq" id="WP_117356488.1">
    <property type="nucleotide sequence ID" value="NZ_QURH01000114.1"/>
</dbReference>
<name>A0A372JR93_9ACTN</name>
<evidence type="ECO:0000256" key="1">
    <source>
        <dbReference type="ARBA" id="ARBA00001933"/>
    </source>
</evidence>
<dbReference type="Pfam" id="PF00278">
    <property type="entry name" value="Orn_DAP_Arg_deC"/>
    <property type="match status" value="1"/>
</dbReference>
<dbReference type="InterPro" id="IPR009006">
    <property type="entry name" value="Ala_racemase/Decarboxylase_C"/>
</dbReference>
<evidence type="ECO:0000313" key="8">
    <source>
        <dbReference type="Proteomes" id="UP000261811"/>
    </source>
</evidence>
<dbReference type="EMBL" id="QURH01000114">
    <property type="protein sequence ID" value="RFU42517.1"/>
    <property type="molecule type" value="Genomic_DNA"/>
</dbReference>
<gene>
    <name evidence="7" type="ORF">DZF91_05975</name>
</gene>
<comment type="caution">
    <text evidence="7">The sequence shown here is derived from an EMBL/GenBank/DDBJ whole genome shotgun (WGS) entry which is preliminary data.</text>
</comment>
<feature type="domain" description="Orn/DAP/Arg decarboxylase 2 N-terminal" evidence="6">
    <location>
        <begin position="26"/>
        <end position="253"/>
    </location>
</feature>
<evidence type="ECO:0000256" key="2">
    <source>
        <dbReference type="ARBA" id="ARBA00022898"/>
    </source>
</evidence>
<reference evidence="7 8" key="1">
    <citation type="submission" date="2018-08" db="EMBL/GenBank/DDBJ databases">
        <title>Actinomadura jelena sp. nov., a novel Actinomycete isolated from soil in Chad.</title>
        <authorList>
            <person name="Shi L."/>
        </authorList>
    </citation>
    <scope>NUCLEOTIDE SEQUENCE [LARGE SCALE GENOMIC DNA]</scope>
    <source>
        <strain evidence="7 8">NEAU-G17</strain>
    </source>
</reference>
<dbReference type="GO" id="GO:0008836">
    <property type="term" value="F:diaminopimelate decarboxylase activity"/>
    <property type="evidence" value="ECO:0007669"/>
    <property type="project" value="TreeGrafter"/>
</dbReference>
<comment type="similarity">
    <text evidence="4">Belongs to the Orn/Lys/Arg decarboxylase class-II family.</text>
</comment>
<dbReference type="Gene3D" id="2.40.37.10">
    <property type="entry name" value="Lyase, Ornithine Decarboxylase, Chain A, domain 1"/>
    <property type="match status" value="1"/>
</dbReference>
<evidence type="ECO:0000313" key="7">
    <source>
        <dbReference type="EMBL" id="RFU42517.1"/>
    </source>
</evidence>
<feature type="domain" description="Orn/DAP/Arg decarboxylase 2 C-terminal" evidence="5">
    <location>
        <begin position="20"/>
        <end position="351"/>
    </location>
</feature>
<dbReference type="InterPro" id="IPR029066">
    <property type="entry name" value="PLP-binding_barrel"/>
</dbReference>
<dbReference type="SUPFAM" id="SSF50621">
    <property type="entry name" value="Alanine racemase C-terminal domain-like"/>
    <property type="match status" value="1"/>
</dbReference>
<dbReference type="PRINTS" id="PR01179">
    <property type="entry name" value="ODADCRBXLASE"/>
</dbReference>
<comment type="cofactor">
    <cofactor evidence="1 3">
        <name>pyridoxal 5'-phosphate</name>
        <dbReference type="ChEBI" id="CHEBI:597326"/>
    </cofactor>
</comment>
<feature type="modified residue" description="N6-(pyridoxal phosphate)lysine" evidence="3">
    <location>
        <position position="46"/>
    </location>
</feature>
<evidence type="ECO:0000259" key="6">
    <source>
        <dbReference type="Pfam" id="PF02784"/>
    </source>
</evidence>
<keyword evidence="8" id="KW-1185">Reference proteome</keyword>
<dbReference type="InterPro" id="IPR022644">
    <property type="entry name" value="De-COase2_N"/>
</dbReference>
<dbReference type="Proteomes" id="UP000261811">
    <property type="component" value="Unassembled WGS sequence"/>
</dbReference>
<dbReference type="InterPro" id="IPR000183">
    <property type="entry name" value="Orn/DAP/Arg_de-COase"/>
</dbReference>
<dbReference type="PANTHER" id="PTHR43727">
    <property type="entry name" value="DIAMINOPIMELATE DECARBOXYLASE"/>
    <property type="match status" value="1"/>
</dbReference>
<dbReference type="GO" id="GO:0009089">
    <property type="term" value="P:lysine biosynthetic process via diaminopimelate"/>
    <property type="evidence" value="ECO:0007669"/>
    <property type="project" value="TreeGrafter"/>
</dbReference>
<evidence type="ECO:0000259" key="5">
    <source>
        <dbReference type="Pfam" id="PF00278"/>
    </source>
</evidence>
<accession>A0A372JR93</accession>
<organism evidence="7 8">
    <name type="scientific">Actinomadura logoneensis</name>
    <dbReference type="NCBI Taxonomy" id="2293572"/>
    <lineage>
        <taxon>Bacteria</taxon>
        <taxon>Bacillati</taxon>
        <taxon>Actinomycetota</taxon>
        <taxon>Actinomycetes</taxon>
        <taxon>Streptosporangiales</taxon>
        <taxon>Thermomonosporaceae</taxon>
        <taxon>Actinomadura</taxon>
    </lineage>
</organism>
<evidence type="ECO:0000256" key="3">
    <source>
        <dbReference type="PIRSR" id="PIRSR600183-50"/>
    </source>
</evidence>
<dbReference type="Gene3D" id="3.20.20.10">
    <property type="entry name" value="Alanine racemase"/>
    <property type="match status" value="1"/>
</dbReference>
<evidence type="ECO:0000256" key="4">
    <source>
        <dbReference type="RuleBase" id="RU003737"/>
    </source>
</evidence>
<dbReference type="SUPFAM" id="SSF51419">
    <property type="entry name" value="PLP-binding barrel"/>
    <property type="match status" value="1"/>
</dbReference>
<dbReference type="AlphaFoldDB" id="A0A372JR93"/>
<dbReference type="CDD" id="cd06843">
    <property type="entry name" value="PLPDE_III_PvsE_like"/>
    <property type="match status" value="1"/>
</dbReference>
<proteinExistence type="inferred from homology"/>
<protein>
    <submittedName>
        <fullName evidence="7">Type III PLP-dependent enzyme</fullName>
    </submittedName>
</protein>
<dbReference type="InterPro" id="IPR022643">
    <property type="entry name" value="De-COase2_C"/>
</dbReference>
<dbReference type="OrthoDB" id="9802241at2"/>
<dbReference type="PANTHER" id="PTHR43727:SF2">
    <property type="entry name" value="GROUP IV DECARBOXYLASE"/>
    <property type="match status" value="1"/>
</dbReference>
<sequence length="386" mass="41854">MLTDRLREWTATSPRLPAFVYDLDVLDAHARRIRDAVPIEILYAAKANPDAPILRTLAPHVDGFEVASGGELRHVRSVLPEARLAFGGPGKTDAELDLPADRIHVESPYELARLAAKGRPADVLLRANLAGDRTGVALAMSGPFGMDPDVIEECREILASAPWLRLRGVHAHLASGLDAPELVVQSREILDWARPWAEKAEIEDPEFNLGGGMAVDYAAPGATFDWEAYGRKIAALARPGETLRIEPGRAVTAYCGWYVTDVLDVKPAHGRWYAVLRGGTMHLRTPVTKQHDQPFTVLRNPAGGSGARRPSAHDAEITLVGQLCTPKDVFARDVSVAGIGVGDVVAFGMAGAYGWNISHRDFLMHDPPGFHYLAGDPRGYPPSEVP</sequence>
<keyword evidence="2 3" id="KW-0663">Pyridoxal phosphate</keyword>